<comment type="caution">
    <text evidence="1">The sequence shown here is derived from an EMBL/GenBank/DDBJ whole genome shotgun (WGS) entry which is preliminary data.</text>
</comment>
<name>L1NGJ7_9PORP</name>
<organism evidence="1 2">
    <name type="scientific">Porphyromonas catoniae F0037</name>
    <dbReference type="NCBI Taxonomy" id="1127696"/>
    <lineage>
        <taxon>Bacteria</taxon>
        <taxon>Pseudomonadati</taxon>
        <taxon>Bacteroidota</taxon>
        <taxon>Bacteroidia</taxon>
        <taxon>Bacteroidales</taxon>
        <taxon>Porphyromonadaceae</taxon>
        <taxon>Porphyromonas</taxon>
    </lineage>
</organism>
<proteinExistence type="predicted"/>
<dbReference type="PATRIC" id="fig|1127696.3.peg.318"/>
<sequence length="77" mass="8981">MFSHLLRAKPIWVKLRKMNRLSSLPFPTSPHSAFLGVVRSVCVAKEQKASRSCLSSHQRKHDLLYWGSHERIKRKLL</sequence>
<accession>L1NGJ7</accession>
<dbReference type="HOGENOM" id="CLU_2635065_0_0_10"/>
<dbReference type="Proteomes" id="UP000010408">
    <property type="component" value="Unassembled WGS sequence"/>
</dbReference>
<evidence type="ECO:0000313" key="2">
    <source>
        <dbReference type="Proteomes" id="UP000010408"/>
    </source>
</evidence>
<dbReference type="STRING" id="1127696.HMPREF9134_00370"/>
<gene>
    <name evidence="1" type="ORF">HMPREF9134_00370</name>
</gene>
<dbReference type="AlphaFoldDB" id="L1NGJ7"/>
<reference evidence="1 2" key="1">
    <citation type="submission" date="2012-05" db="EMBL/GenBank/DDBJ databases">
        <authorList>
            <person name="Weinstock G."/>
            <person name="Sodergren E."/>
            <person name="Lobos E.A."/>
            <person name="Fulton L."/>
            <person name="Fulton R."/>
            <person name="Courtney L."/>
            <person name="Fronick C."/>
            <person name="O'Laughlin M."/>
            <person name="Godfrey J."/>
            <person name="Wilson R.M."/>
            <person name="Miner T."/>
            <person name="Farmer C."/>
            <person name="Delehaunty K."/>
            <person name="Cordes M."/>
            <person name="Minx P."/>
            <person name="Tomlinson C."/>
            <person name="Chen J."/>
            <person name="Wollam A."/>
            <person name="Pepin K.H."/>
            <person name="Bhonagiri V."/>
            <person name="Zhang X."/>
            <person name="Suruliraj S."/>
            <person name="Warren W."/>
            <person name="Mitreva M."/>
            <person name="Mardis E.R."/>
            <person name="Wilson R.K."/>
        </authorList>
    </citation>
    <scope>NUCLEOTIDE SEQUENCE [LARGE SCALE GENOMIC DNA]</scope>
    <source>
        <strain evidence="1 2">F0037</strain>
    </source>
</reference>
<protein>
    <submittedName>
        <fullName evidence="1">Uncharacterized protein</fullName>
    </submittedName>
</protein>
<dbReference type="EMBL" id="AMEQ01000012">
    <property type="protein sequence ID" value="EKY02634.1"/>
    <property type="molecule type" value="Genomic_DNA"/>
</dbReference>
<evidence type="ECO:0000313" key="1">
    <source>
        <dbReference type="EMBL" id="EKY02634.1"/>
    </source>
</evidence>